<accession>A0ABS8Y0M3</accession>
<gene>
    <name evidence="2" type="ORF">LXT13_22110</name>
</gene>
<dbReference type="EMBL" id="JAJTWU010000009">
    <property type="protein sequence ID" value="MCE4557095.1"/>
    <property type="molecule type" value="Genomic_DNA"/>
</dbReference>
<comment type="caution">
    <text evidence="2">The sequence shown here is derived from an EMBL/GenBank/DDBJ whole genome shotgun (WGS) entry which is preliminary data.</text>
</comment>
<evidence type="ECO:0000313" key="3">
    <source>
        <dbReference type="Proteomes" id="UP001200741"/>
    </source>
</evidence>
<evidence type="ECO:0000256" key="1">
    <source>
        <dbReference type="SAM" id="SignalP"/>
    </source>
</evidence>
<keyword evidence="1" id="KW-0732">Signal</keyword>
<keyword evidence="3" id="KW-1185">Reference proteome</keyword>
<reference evidence="2 3" key="1">
    <citation type="submission" date="2021-12" db="EMBL/GenBank/DDBJ databases">
        <title>Genome seq of P8.</title>
        <authorList>
            <person name="Seo T."/>
        </authorList>
    </citation>
    <scope>NUCLEOTIDE SEQUENCE [LARGE SCALE GENOMIC DNA]</scope>
    <source>
        <strain evidence="2 3">P8</strain>
    </source>
</reference>
<sequence length="158" mass="16977">MRLLPWLAALSAALLAPAALAAAEPPLALSFTDFFVQPIGPRGLEPTPHLKAAQGRQVRLVGFMVQREQPQAGRFLLTPRPVSMAEHADGEADDLPAATVTVLLPEAQRDRLIAYRPGPVTLTGRLDYGPAEDETGRVSWLRLQLAPDALASTSEPAR</sequence>
<feature type="signal peptide" evidence="1">
    <location>
        <begin position="1"/>
        <end position="21"/>
    </location>
</feature>
<dbReference type="Proteomes" id="UP001200741">
    <property type="component" value="Unassembled WGS sequence"/>
</dbReference>
<feature type="chain" id="PRO_5045404679" evidence="1">
    <location>
        <begin position="22"/>
        <end position="158"/>
    </location>
</feature>
<dbReference type="RefSeq" id="WP_233374473.1">
    <property type="nucleotide sequence ID" value="NZ_JAJTWU010000009.1"/>
</dbReference>
<organism evidence="2 3">
    <name type="scientific">Pelomonas cellulosilytica</name>
    <dbReference type="NCBI Taxonomy" id="2906762"/>
    <lineage>
        <taxon>Bacteria</taxon>
        <taxon>Pseudomonadati</taxon>
        <taxon>Pseudomonadota</taxon>
        <taxon>Betaproteobacteria</taxon>
        <taxon>Burkholderiales</taxon>
        <taxon>Sphaerotilaceae</taxon>
        <taxon>Roseateles</taxon>
    </lineage>
</organism>
<protein>
    <submittedName>
        <fullName evidence="2">Uncharacterized protein</fullName>
    </submittedName>
</protein>
<proteinExistence type="predicted"/>
<name>A0ABS8Y0M3_9BURK</name>
<evidence type="ECO:0000313" key="2">
    <source>
        <dbReference type="EMBL" id="MCE4557095.1"/>
    </source>
</evidence>